<dbReference type="CDD" id="cd19588">
    <property type="entry name" value="serpin_miropin-like"/>
    <property type="match status" value="1"/>
</dbReference>
<dbReference type="InterPro" id="IPR036186">
    <property type="entry name" value="Serpin_sf"/>
</dbReference>
<dbReference type="Pfam" id="PF00079">
    <property type="entry name" value="Serpin"/>
    <property type="match status" value="1"/>
</dbReference>
<feature type="chain" id="PRO_5045851371" evidence="2">
    <location>
        <begin position="19"/>
        <end position="412"/>
    </location>
</feature>
<protein>
    <submittedName>
        <fullName evidence="4">Serpin family protein</fullName>
    </submittedName>
</protein>
<keyword evidence="5" id="KW-1185">Reference proteome</keyword>
<dbReference type="Proteomes" id="UP001597273">
    <property type="component" value="Unassembled WGS sequence"/>
</dbReference>
<evidence type="ECO:0000313" key="5">
    <source>
        <dbReference type="Proteomes" id="UP001597273"/>
    </source>
</evidence>
<dbReference type="PANTHER" id="PTHR11461:SF211">
    <property type="entry name" value="GH10112P-RELATED"/>
    <property type="match status" value="1"/>
</dbReference>
<reference evidence="5" key="1">
    <citation type="journal article" date="2019" name="Int. J. Syst. Evol. Microbiol.">
        <title>The Global Catalogue of Microorganisms (GCM) 10K type strain sequencing project: providing services to taxonomists for standard genome sequencing and annotation.</title>
        <authorList>
            <consortium name="The Broad Institute Genomics Platform"/>
            <consortium name="The Broad Institute Genome Sequencing Center for Infectious Disease"/>
            <person name="Wu L."/>
            <person name="Ma J."/>
        </authorList>
    </citation>
    <scope>NUCLEOTIDE SEQUENCE [LARGE SCALE GENOMIC DNA]</scope>
    <source>
        <strain evidence="5">CGMCC 1.15475</strain>
    </source>
</reference>
<feature type="signal peptide" evidence="2">
    <location>
        <begin position="1"/>
        <end position="18"/>
    </location>
</feature>
<dbReference type="Gene3D" id="3.30.497.10">
    <property type="entry name" value="Antithrombin, subunit I, domain 2"/>
    <property type="match status" value="1"/>
</dbReference>
<dbReference type="RefSeq" id="WP_204892420.1">
    <property type="nucleotide sequence ID" value="NZ_JBHUFW010000004.1"/>
</dbReference>
<dbReference type="InterPro" id="IPR000215">
    <property type="entry name" value="Serpin_fam"/>
</dbReference>
<name>A0ABW4QG57_9BACL</name>
<dbReference type="Gene3D" id="2.30.39.10">
    <property type="entry name" value="Alpha-1-antitrypsin, domain 1"/>
    <property type="match status" value="1"/>
</dbReference>
<comment type="caution">
    <text evidence="4">The sequence shown here is derived from an EMBL/GenBank/DDBJ whole genome shotgun (WGS) entry which is preliminary data.</text>
</comment>
<evidence type="ECO:0000259" key="3">
    <source>
        <dbReference type="SMART" id="SM00093"/>
    </source>
</evidence>
<evidence type="ECO:0000256" key="2">
    <source>
        <dbReference type="SAM" id="SignalP"/>
    </source>
</evidence>
<gene>
    <name evidence="4" type="ORF">ACFSDB_06345</name>
</gene>
<evidence type="ECO:0000313" key="4">
    <source>
        <dbReference type="EMBL" id="MFD1862542.1"/>
    </source>
</evidence>
<dbReference type="InterPro" id="IPR042185">
    <property type="entry name" value="Serpin_sf_2"/>
</dbReference>
<proteinExistence type="inferred from homology"/>
<dbReference type="EMBL" id="JBHUFW010000004">
    <property type="protein sequence ID" value="MFD1862542.1"/>
    <property type="molecule type" value="Genomic_DNA"/>
</dbReference>
<feature type="domain" description="Serpin" evidence="3">
    <location>
        <begin position="55"/>
        <end position="410"/>
    </location>
</feature>
<accession>A0ABW4QG57</accession>
<evidence type="ECO:0000256" key="1">
    <source>
        <dbReference type="RuleBase" id="RU000411"/>
    </source>
</evidence>
<comment type="similarity">
    <text evidence="1">Belongs to the serpin family.</text>
</comment>
<dbReference type="SMART" id="SM00093">
    <property type="entry name" value="SERPIN"/>
    <property type="match status" value="1"/>
</dbReference>
<dbReference type="InterPro" id="IPR042178">
    <property type="entry name" value="Serpin_sf_1"/>
</dbReference>
<dbReference type="SUPFAM" id="SSF56574">
    <property type="entry name" value="Serpins"/>
    <property type="match status" value="1"/>
</dbReference>
<dbReference type="InterPro" id="IPR023796">
    <property type="entry name" value="Serpin_dom"/>
</dbReference>
<dbReference type="PANTHER" id="PTHR11461">
    <property type="entry name" value="SERINE PROTEASE INHIBITOR, SERPIN"/>
    <property type="match status" value="1"/>
</dbReference>
<dbReference type="PROSITE" id="PS51257">
    <property type="entry name" value="PROKAR_LIPOPROTEIN"/>
    <property type="match status" value="1"/>
</dbReference>
<keyword evidence="2" id="KW-0732">Signal</keyword>
<organism evidence="4 5">
    <name type="scientific">Planococcus chinensis</name>
    <dbReference type="NCBI Taxonomy" id="272917"/>
    <lineage>
        <taxon>Bacteria</taxon>
        <taxon>Bacillati</taxon>
        <taxon>Bacillota</taxon>
        <taxon>Bacilli</taxon>
        <taxon>Bacillales</taxon>
        <taxon>Caryophanaceae</taxon>
        <taxon>Planococcus</taxon>
    </lineage>
</organism>
<sequence>MKKIAKLFILLTLLIVSACGSSSSNGNPGMAIADGVEYSKHDYEKISGPINRLGFRLMDDLSQTEDGNKFISPLSLYMALSMVYNGAAGPTKDELANVLGAEGISPEEMNRANASLSMQFADRPEGIELNIANSIWAKEEYRFLDSFSKSSRDYYNAQIEEIDISDPASADRINEWVSDATNGKIKKMAAKPLSPNLAAMLLNAIYFKGDWQYPFPEGETTEQPFTRIDGSTTDVPLMNLQSRLPYLKTDDFQAVSLPYGDGEMSMNIFLPAPGTELDELASGLTEEKWNQWMKGFEPKDGTLMIPKFKMEYEVILNEALSRLGMETAFRSADLSNMFETSSGLYISEVKQKTFIDVNEKGTEAAAATSVSIAESESADSFRMIANRPFIFTITDSETGVILFMGRVENPAS</sequence>